<feature type="coiled-coil region" evidence="2">
    <location>
        <begin position="107"/>
        <end position="191"/>
    </location>
</feature>
<keyword evidence="6" id="KW-1185">Reference proteome</keyword>
<dbReference type="InterPro" id="IPR010056">
    <property type="entry name" value="Phage_rep_org__N"/>
</dbReference>
<dbReference type="PANTHER" id="PTHR37293">
    <property type="entry name" value="PHAGE REPLICATION PROTEIN-RELATED"/>
    <property type="match status" value="1"/>
</dbReference>
<dbReference type="InterPro" id="IPR053162">
    <property type="entry name" value="DnaD"/>
</dbReference>
<name>A0ABR8PW86_9CLOT</name>
<evidence type="ECO:0000313" key="5">
    <source>
        <dbReference type="EMBL" id="MBD7912447.1"/>
    </source>
</evidence>
<feature type="domain" description="DnaB/C C-terminal" evidence="3">
    <location>
        <begin position="196"/>
        <end position="251"/>
    </location>
</feature>
<comment type="caution">
    <text evidence="5">The sequence shown here is derived from an EMBL/GenBank/DDBJ whole genome shotgun (WGS) entry which is preliminary data.</text>
</comment>
<dbReference type="InterPro" id="IPR034829">
    <property type="entry name" value="DnaD-like_sf"/>
</dbReference>
<dbReference type="Gene3D" id="1.10.10.630">
    <property type="entry name" value="DnaD domain-like"/>
    <property type="match status" value="1"/>
</dbReference>
<evidence type="ECO:0000259" key="3">
    <source>
        <dbReference type="Pfam" id="PF07261"/>
    </source>
</evidence>
<dbReference type="Pfam" id="PF09681">
    <property type="entry name" value="Phage_rep_org_N"/>
    <property type="match status" value="1"/>
</dbReference>
<organism evidence="5 6">
    <name type="scientific">Clostridium cibarium</name>
    <dbReference type="NCBI Taxonomy" id="2762247"/>
    <lineage>
        <taxon>Bacteria</taxon>
        <taxon>Bacillati</taxon>
        <taxon>Bacillota</taxon>
        <taxon>Clostridia</taxon>
        <taxon>Eubacteriales</taxon>
        <taxon>Clostridiaceae</taxon>
        <taxon>Clostridium</taxon>
    </lineage>
</organism>
<feature type="domain" description="Phage replisome organiser N-terminal" evidence="4">
    <location>
        <begin position="6"/>
        <end position="126"/>
    </location>
</feature>
<accession>A0ABR8PW86</accession>
<gene>
    <name evidence="5" type="ORF">H9661_13870</name>
</gene>
<protein>
    <submittedName>
        <fullName evidence="5">Phage replisome organizer N-terminal domain-containing protein</fullName>
    </submittedName>
</protein>
<dbReference type="NCBIfam" id="TIGR01446">
    <property type="entry name" value="DnaD_dom"/>
    <property type="match status" value="1"/>
</dbReference>
<keyword evidence="2" id="KW-0175">Coiled coil</keyword>
<dbReference type="NCBIfam" id="TIGR01714">
    <property type="entry name" value="phage_rep_org_N"/>
    <property type="match status" value="1"/>
</dbReference>
<evidence type="ECO:0000259" key="4">
    <source>
        <dbReference type="Pfam" id="PF09681"/>
    </source>
</evidence>
<sequence>MCEVKWIKINTNMFESNKLRLIEAMENKETIINVWIRLLVQAGKTNDSGYIYFSKDMPYTNEMLGILFGISESLVENALATLVKYEMIDINDKNYIRIINWEKHQNVEGMERVREQSKKRMQKYREKKKKEESKASDVLNDCSDVTVTEQIESKKENKELDKENENNIVAMEEVKKEKRRIEKISEEALKLIAYYEKITGKVGIFGHESIVIAIDTFGEKYVKMAIDKAMEVKKINMTYVNGILRNWAKEGYPKEGKGNGKGECSIRASEKFKDFKPKEARELSDEERRIAESELI</sequence>
<dbReference type="PANTHER" id="PTHR37293:SF7">
    <property type="entry name" value="HYPOTHETICAL PHAGE PROTEIN"/>
    <property type="match status" value="1"/>
</dbReference>
<dbReference type="EMBL" id="JACSRA010000024">
    <property type="protein sequence ID" value="MBD7912447.1"/>
    <property type="molecule type" value="Genomic_DNA"/>
</dbReference>
<dbReference type="InterPro" id="IPR006343">
    <property type="entry name" value="DnaB/C_C"/>
</dbReference>
<comment type="similarity">
    <text evidence="1">Belongs to the DnaB/DnaD family.</text>
</comment>
<evidence type="ECO:0000313" key="6">
    <source>
        <dbReference type="Proteomes" id="UP000627781"/>
    </source>
</evidence>
<evidence type="ECO:0000256" key="1">
    <source>
        <dbReference type="ARBA" id="ARBA00093462"/>
    </source>
</evidence>
<dbReference type="RefSeq" id="WP_191769396.1">
    <property type="nucleotide sequence ID" value="NZ_JACSRA010000024.1"/>
</dbReference>
<dbReference type="Proteomes" id="UP000627781">
    <property type="component" value="Unassembled WGS sequence"/>
</dbReference>
<dbReference type="SUPFAM" id="SSF158499">
    <property type="entry name" value="DnaD domain-like"/>
    <property type="match status" value="1"/>
</dbReference>
<proteinExistence type="inferred from homology"/>
<evidence type="ECO:0000256" key="2">
    <source>
        <dbReference type="SAM" id="Coils"/>
    </source>
</evidence>
<reference evidence="5 6" key="1">
    <citation type="submission" date="2020-08" db="EMBL/GenBank/DDBJ databases">
        <title>A Genomic Blueprint of the Chicken Gut Microbiome.</title>
        <authorList>
            <person name="Gilroy R."/>
            <person name="Ravi A."/>
            <person name="Getino M."/>
            <person name="Pursley I."/>
            <person name="Horton D.L."/>
            <person name="Alikhan N.-F."/>
            <person name="Baker D."/>
            <person name="Gharbi K."/>
            <person name="Hall N."/>
            <person name="Watson M."/>
            <person name="Adriaenssens E.M."/>
            <person name="Foster-Nyarko E."/>
            <person name="Jarju S."/>
            <person name="Secka A."/>
            <person name="Antonio M."/>
            <person name="Oren A."/>
            <person name="Chaudhuri R."/>
            <person name="La Ragione R.M."/>
            <person name="Hildebrand F."/>
            <person name="Pallen M.J."/>
        </authorList>
    </citation>
    <scope>NUCLEOTIDE SEQUENCE [LARGE SCALE GENOMIC DNA]</scope>
    <source>
        <strain evidence="5 6">Sa3CVN1</strain>
    </source>
</reference>
<dbReference type="Pfam" id="PF07261">
    <property type="entry name" value="DnaB_2"/>
    <property type="match status" value="1"/>
</dbReference>